<comment type="caution">
    <text evidence="1">The sequence shown here is derived from an EMBL/GenBank/DDBJ whole genome shotgun (WGS) entry which is preliminary data.</text>
</comment>
<protein>
    <submittedName>
        <fullName evidence="1">Uncharacterized protein</fullName>
    </submittedName>
</protein>
<evidence type="ECO:0000313" key="2">
    <source>
        <dbReference type="Proteomes" id="UP001417504"/>
    </source>
</evidence>
<name>A0AAP0P6P8_9MAGN</name>
<organism evidence="1 2">
    <name type="scientific">Stephania japonica</name>
    <dbReference type="NCBI Taxonomy" id="461633"/>
    <lineage>
        <taxon>Eukaryota</taxon>
        <taxon>Viridiplantae</taxon>
        <taxon>Streptophyta</taxon>
        <taxon>Embryophyta</taxon>
        <taxon>Tracheophyta</taxon>
        <taxon>Spermatophyta</taxon>
        <taxon>Magnoliopsida</taxon>
        <taxon>Ranunculales</taxon>
        <taxon>Menispermaceae</taxon>
        <taxon>Menispermoideae</taxon>
        <taxon>Cissampelideae</taxon>
        <taxon>Stephania</taxon>
    </lineage>
</organism>
<proteinExistence type="predicted"/>
<dbReference type="Proteomes" id="UP001417504">
    <property type="component" value="Unassembled WGS sequence"/>
</dbReference>
<dbReference type="EMBL" id="JBBNAE010000004">
    <property type="protein sequence ID" value="KAK9129476.1"/>
    <property type="molecule type" value="Genomic_DNA"/>
</dbReference>
<accession>A0AAP0P6P8</accession>
<dbReference type="AlphaFoldDB" id="A0AAP0P6P8"/>
<keyword evidence="2" id="KW-1185">Reference proteome</keyword>
<reference evidence="1 2" key="1">
    <citation type="submission" date="2024-01" db="EMBL/GenBank/DDBJ databases">
        <title>Genome assemblies of Stephania.</title>
        <authorList>
            <person name="Yang L."/>
        </authorList>
    </citation>
    <scope>NUCLEOTIDE SEQUENCE [LARGE SCALE GENOMIC DNA]</scope>
    <source>
        <strain evidence="1">QJT</strain>
        <tissue evidence="1">Leaf</tissue>
    </source>
</reference>
<gene>
    <name evidence="1" type="ORF">Sjap_009963</name>
</gene>
<sequence>MLRAQFNLIIRSPRATASRDTHSHQRLSELLSAVSGECGRETGNVLWKTCNQKSNLTMKRNPNTTAGVQNCYGSVGAPVHVKRRVGARKPWLTVRKEQENMIHSSVVTVHRL</sequence>
<evidence type="ECO:0000313" key="1">
    <source>
        <dbReference type="EMBL" id="KAK9129476.1"/>
    </source>
</evidence>